<protein>
    <submittedName>
        <fullName evidence="1">Uncharacterized protein</fullName>
    </submittedName>
</protein>
<dbReference type="EMBL" id="CP059491">
    <property type="protein sequence ID" value="QMT02788.1"/>
    <property type="molecule type" value="Genomic_DNA"/>
</dbReference>
<accession>A0A7D7QZ55</accession>
<sequence>MANKQGQVVASGAFQVFGGTRRDRVSELLGEIFDRTDIEALGADWRGIVYFTLADDESTDPQTVLGFDASSGTSGELATVDEVLEAVRTGEIAEAVDVASFDAWRTATGTRTLDMGACVPPALYEFLGGDPAERDVESSDLVTYVATAAAIMGRIQALGVEPGGEIPDEVFDEEYWQ</sequence>
<gene>
    <name evidence="1" type="ORF">H1R19_06540</name>
</gene>
<evidence type="ECO:0000313" key="1">
    <source>
        <dbReference type="EMBL" id="QMT02788.1"/>
    </source>
</evidence>
<keyword evidence="2" id="KW-1185">Reference proteome</keyword>
<name>A0A7D7QZ55_9ACTN</name>
<evidence type="ECO:0000313" key="2">
    <source>
        <dbReference type="Proteomes" id="UP000515663"/>
    </source>
</evidence>
<dbReference type="AlphaFoldDB" id="A0A7D7QZ55"/>
<dbReference type="KEGG" id="gji:H1R19_06540"/>
<organism evidence="1 2">
    <name type="scientific">Gordonia jinghuaiqii</name>
    <dbReference type="NCBI Taxonomy" id="2758710"/>
    <lineage>
        <taxon>Bacteria</taxon>
        <taxon>Bacillati</taxon>
        <taxon>Actinomycetota</taxon>
        <taxon>Actinomycetes</taxon>
        <taxon>Mycobacteriales</taxon>
        <taxon>Gordoniaceae</taxon>
        <taxon>Gordonia</taxon>
    </lineage>
</organism>
<reference evidence="2" key="1">
    <citation type="submission" date="2020-07" db="EMBL/GenBank/DDBJ databases">
        <title>novel species isolated from the respiratory tract of Marmot.</title>
        <authorList>
            <person name="Zhang G."/>
        </authorList>
    </citation>
    <scope>NUCLEOTIDE SEQUENCE [LARGE SCALE GENOMIC DNA]</scope>
    <source>
        <strain evidence="2">686</strain>
    </source>
</reference>
<dbReference type="Proteomes" id="UP000515663">
    <property type="component" value="Chromosome"/>
</dbReference>
<dbReference type="RefSeq" id="WP_219851016.1">
    <property type="nucleotide sequence ID" value="NZ_CP059491.1"/>
</dbReference>
<proteinExistence type="predicted"/>